<name>A0A9X3AWV6_9GAMM</name>
<protein>
    <submittedName>
        <fullName evidence="1">Phage virion morphogenesis protein</fullName>
    </submittedName>
</protein>
<dbReference type="RefSeq" id="WP_261271587.1">
    <property type="nucleotide sequence ID" value="NZ_JAMTCC010000002.1"/>
</dbReference>
<accession>A0A9X3AWV6</accession>
<dbReference type="AlphaFoldDB" id="A0A9X3AWV6"/>
<keyword evidence="2" id="KW-1185">Reference proteome</keyword>
<evidence type="ECO:0000313" key="2">
    <source>
        <dbReference type="Proteomes" id="UP001155604"/>
    </source>
</evidence>
<dbReference type="Pfam" id="PF05069">
    <property type="entry name" value="Phage_tail_S"/>
    <property type="match status" value="1"/>
</dbReference>
<comment type="caution">
    <text evidence="1">The sequence shown here is derived from an EMBL/GenBank/DDBJ whole genome shotgun (WGS) entry which is preliminary data.</text>
</comment>
<sequence length="151" mass="15884">MNKVDIQFTNGTVLQVLDSLLDKLDDLSEPMNDIAAVLESATESAFEAEADPVTGQAWASLSDAYLKANPKRQGGKILQASAGGLAASVVADSGNFWAAIGSNKIYAAIHQFGGTDDMPAGPAGIPARPYLGVSREDEQSILEIVVDLYSR</sequence>
<organism evidence="1 2">
    <name type="scientific">Shewanella septentrionalis</name>
    <dbReference type="NCBI Taxonomy" id="2952223"/>
    <lineage>
        <taxon>Bacteria</taxon>
        <taxon>Pseudomonadati</taxon>
        <taxon>Pseudomonadota</taxon>
        <taxon>Gammaproteobacteria</taxon>
        <taxon>Alteromonadales</taxon>
        <taxon>Shewanellaceae</taxon>
        <taxon>Shewanella</taxon>
    </lineage>
</organism>
<gene>
    <name evidence="1" type="ORF">NE536_01655</name>
</gene>
<dbReference type="Proteomes" id="UP001155604">
    <property type="component" value="Unassembled WGS sequence"/>
</dbReference>
<dbReference type="NCBIfam" id="TIGR01635">
    <property type="entry name" value="tail_comp_S"/>
    <property type="match status" value="1"/>
</dbReference>
<evidence type="ECO:0000313" key="1">
    <source>
        <dbReference type="EMBL" id="MCT7944075.1"/>
    </source>
</evidence>
<proteinExistence type="predicted"/>
<reference evidence="1" key="1">
    <citation type="journal article" date="2023" name="Int. J. Syst. Evol. Microbiol.">
        <title>&lt;i&gt;Shewanella septentrionalis&lt;/i&gt; sp. nov. and &lt;i&gt;Shewanella holmiensis&lt;/i&gt; sp. nov., isolated from Baltic Sea water and sediments.</title>
        <authorList>
            <person name="Martin-Rodriguez A.J."/>
            <person name="Thorell K."/>
            <person name="Joffre E."/>
            <person name="Jensie-Markopoulos S."/>
            <person name="Moore E.R.B."/>
            <person name="Sjoling A."/>
        </authorList>
    </citation>
    <scope>NUCLEOTIDE SEQUENCE</scope>
    <source>
        <strain evidence="1">SP1W3</strain>
    </source>
</reference>
<dbReference type="EMBL" id="JAMTCC010000002">
    <property type="protein sequence ID" value="MCT7944075.1"/>
    <property type="molecule type" value="Genomic_DNA"/>
</dbReference>
<dbReference type="InterPro" id="IPR006522">
    <property type="entry name" value="Phage_virion_morphogenesis"/>
</dbReference>